<comment type="caution">
    <text evidence="1">The sequence shown here is derived from an EMBL/GenBank/DDBJ whole genome shotgun (WGS) entry which is preliminary data.</text>
</comment>
<proteinExistence type="predicted"/>
<reference evidence="1 2" key="1">
    <citation type="submission" date="2018-03" db="EMBL/GenBank/DDBJ databases">
        <title>Whole genome sequencing of Histamine producing bacteria.</title>
        <authorList>
            <person name="Butler K."/>
        </authorList>
    </citation>
    <scope>NUCLEOTIDE SEQUENCE [LARGE SCALE GENOMIC DNA]</scope>
    <source>
        <strain evidence="1 2">Res.4.1</strain>
    </source>
</reference>
<accession>A0A2T3KPE4</accession>
<dbReference type="Proteomes" id="UP000240530">
    <property type="component" value="Unassembled WGS sequence"/>
</dbReference>
<dbReference type="AlphaFoldDB" id="A0A2T3KPE4"/>
<gene>
    <name evidence="1" type="ORF">C0W93_21035</name>
</gene>
<dbReference type="RefSeq" id="WP_107186278.1">
    <property type="nucleotide sequence ID" value="NZ_JAWQGC010000009.1"/>
</dbReference>
<organism evidence="1 2">
    <name type="scientific">Photobacterium leiognathi subsp. mandapamensis</name>
    <name type="common">Photobacterium mandapamensis</name>
    <dbReference type="NCBI Taxonomy" id="48408"/>
    <lineage>
        <taxon>Bacteria</taxon>
        <taxon>Pseudomonadati</taxon>
        <taxon>Pseudomonadota</taxon>
        <taxon>Gammaproteobacteria</taxon>
        <taxon>Vibrionales</taxon>
        <taxon>Vibrionaceae</taxon>
        <taxon>Photobacterium</taxon>
    </lineage>
</organism>
<name>A0A2T3KPE4_PHOLD</name>
<sequence length="129" mass="14241">MDEATLFNNMNNMVAIDGEADLSAFMYDMTSPLIIPDTQMSNDIPLDINPPMMSLKNDIPSEPFSIGLPAYQPMTLEWASGETLYAGFDTEYQHNAISGQNEIISYQVVGQTQRGQCSVIVYPKSGAKH</sequence>
<dbReference type="EMBL" id="PYNS01000044">
    <property type="protein sequence ID" value="PSV05935.1"/>
    <property type="molecule type" value="Genomic_DNA"/>
</dbReference>
<evidence type="ECO:0000313" key="2">
    <source>
        <dbReference type="Proteomes" id="UP000240530"/>
    </source>
</evidence>
<evidence type="ECO:0000313" key="1">
    <source>
        <dbReference type="EMBL" id="PSV05935.1"/>
    </source>
</evidence>
<protein>
    <submittedName>
        <fullName evidence="1">Uncharacterized protein</fullName>
    </submittedName>
</protein>